<evidence type="ECO:0000313" key="9">
    <source>
        <dbReference type="Proteomes" id="UP000276770"/>
    </source>
</evidence>
<dbReference type="GO" id="GO:0016020">
    <property type="term" value="C:membrane"/>
    <property type="evidence" value="ECO:0007669"/>
    <property type="project" value="UniProtKB-SubCell"/>
</dbReference>
<feature type="transmembrane region" description="Helical" evidence="6">
    <location>
        <begin position="270"/>
        <end position="290"/>
    </location>
</feature>
<feature type="domain" description="EamA" evidence="7">
    <location>
        <begin position="153"/>
        <end position="284"/>
    </location>
</feature>
<sequence>MKIKFGIAVLVGSCSYGILSTIVKISYKEGIPPEIVTIGQFFSGWLILQFLMIMNRDLEKLKWKERLQLMLAGVPTGLVGIFYYLSLQTVSASLGIILLFQFTWMGILLNSLLQKRLPNLKTIFTLAMLLIGTFLASGTTGNSLEGGIIDGAGLMLGLAAAISFTLFIHTNAHIFSYLPSIQRSYHMVTGSFLIVIIIFSPSLMHPNTAQFINLGTKGVLLGIFGVVIPPVLFAYGMPRIGSVLGSILGAAELPVAVLLSMVVLHEKVSFFQWIGVFIILFSIASPYLKLETLKVKNLK</sequence>
<keyword evidence="4 6" id="KW-1133">Transmembrane helix</keyword>
<dbReference type="Pfam" id="PF00892">
    <property type="entry name" value="EamA"/>
    <property type="match status" value="2"/>
</dbReference>
<dbReference type="RefSeq" id="WP_121680178.1">
    <property type="nucleotide sequence ID" value="NZ_RCVZ01000004.1"/>
</dbReference>
<keyword evidence="3 6" id="KW-0812">Transmembrane</keyword>
<protein>
    <submittedName>
        <fullName evidence="8">DMT family transporter</fullName>
    </submittedName>
</protein>
<dbReference type="PANTHER" id="PTHR32322:SF2">
    <property type="entry name" value="EAMA DOMAIN-CONTAINING PROTEIN"/>
    <property type="match status" value="1"/>
</dbReference>
<evidence type="ECO:0000259" key="7">
    <source>
        <dbReference type="Pfam" id="PF00892"/>
    </source>
</evidence>
<dbReference type="InterPro" id="IPR037185">
    <property type="entry name" value="EmrE-like"/>
</dbReference>
<feature type="transmembrane region" description="Helical" evidence="6">
    <location>
        <begin position="35"/>
        <end position="55"/>
    </location>
</feature>
<feature type="transmembrane region" description="Helical" evidence="6">
    <location>
        <begin position="216"/>
        <end position="236"/>
    </location>
</feature>
<name>A0A3L7K158_9BACI</name>
<feature type="transmembrane region" description="Helical" evidence="6">
    <location>
        <begin position="5"/>
        <end position="23"/>
    </location>
</feature>
<comment type="similarity">
    <text evidence="2">Belongs to the EamA transporter family.</text>
</comment>
<accession>A0A3L7K158</accession>
<evidence type="ECO:0000256" key="1">
    <source>
        <dbReference type="ARBA" id="ARBA00004127"/>
    </source>
</evidence>
<evidence type="ECO:0000256" key="3">
    <source>
        <dbReference type="ARBA" id="ARBA00022692"/>
    </source>
</evidence>
<keyword evidence="9" id="KW-1185">Reference proteome</keyword>
<dbReference type="Proteomes" id="UP000276770">
    <property type="component" value="Unassembled WGS sequence"/>
</dbReference>
<dbReference type="AlphaFoldDB" id="A0A3L7K158"/>
<dbReference type="SUPFAM" id="SSF103481">
    <property type="entry name" value="Multidrug resistance efflux transporter EmrE"/>
    <property type="match status" value="2"/>
</dbReference>
<evidence type="ECO:0000256" key="2">
    <source>
        <dbReference type="ARBA" id="ARBA00007362"/>
    </source>
</evidence>
<organism evidence="8 9">
    <name type="scientific">Falsibacillus albus</name>
    <dbReference type="NCBI Taxonomy" id="2478915"/>
    <lineage>
        <taxon>Bacteria</taxon>
        <taxon>Bacillati</taxon>
        <taxon>Bacillota</taxon>
        <taxon>Bacilli</taxon>
        <taxon>Bacillales</taxon>
        <taxon>Bacillaceae</taxon>
        <taxon>Falsibacillus</taxon>
    </lineage>
</organism>
<feature type="transmembrane region" description="Helical" evidence="6">
    <location>
        <begin position="120"/>
        <end position="139"/>
    </location>
</feature>
<dbReference type="PANTHER" id="PTHR32322">
    <property type="entry name" value="INNER MEMBRANE TRANSPORTER"/>
    <property type="match status" value="1"/>
</dbReference>
<comment type="caution">
    <text evidence="8">The sequence shown here is derived from an EMBL/GenBank/DDBJ whole genome shotgun (WGS) entry which is preliminary data.</text>
</comment>
<proteinExistence type="inferred from homology"/>
<comment type="subcellular location">
    <subcellularLocation>
        <location evidence="1">Endomembrane system</location>
        <topology evidence="1">Multi-pass membrane protein</topology>
    </subcellularLocation>
</comment>
<evidence type="ECO:0000256" key="4">
    <source>
        <dbReference type="ARBA" id="ARBA00022989"/>
    </source>
</evidence>
<gene>
    <name evidence="8" type="ORF">D9X91_08565</name>
</gene>
<feature type="transmembrane region" description="Helical" evidence="6">
    <location>
        <begin position="92"/>
        <end position="113"/>
    </location>
</feature>
<evidence type="ECO:0000256" key="5">
    <source>
        <dbReference type="ARBA" id="ARBA00023136"/>
    </source>
</evidence>
<feature type="transmembrane region" description="Helical" evidence="6">
    <location>
        <begin position="243"/>
        <end position="264"/>
    </location>
</feature>
<feature type="transmembrane region" description="Helical" evidence="6">
    <location>
        <begin position="67"/>
        <end position="86"/>
    </location>
</feature>
<dbReference type="OrthoDB" id="3180815at2"/>
<reference evidence="8 9" key="1">
    <citation type="submission" date="2018-10" db="EMBL/GenBank/DDBJ databases">
        <title>Falsibacillus sp. genome draft.</title>
        <authorList>
            <person name="Shi S."/>
        </authorList>
    </citation>
    <scope>NUCLEOTIDE SEQUENCE [LARGE SCALE GENOMIC DNA]</scope>
    <source>
        <strain evidence="8 9">GY 10110</strain>
    </source>
</reference>
<dbReference type="InterPro" id="IPR050638">
    <property type="entry name" value="AA-Vitamin_Transporters"/>
</dbReference>
<feature type="transmembrane region" description="Helical" evidence="6">
    <location>
        <begin position="151"/>
        <end position="172"/>
    </location>
</feature>
<dbReference type="InterPro" id="IPR000620">
    <property type="entry name" value="EamA_dom"/>
</dbReference>
<feature type="transmembrane region" description="Helical" evidence="6">
    <location>
        <begin position="184"/>
        <end position="204"/>
    </location>
</feature>
<dbReference type="EMBL" id="RCVZ01000004">
    <property type="protein sequence ID" value="RLQ96325.1"/>
    <property type="molecule type" value="Genomic_DNA"/>
</dbReference>
<keyword evidence="5 6" id="KW-0472">Membrane</keyword>
<evidence type="ECO:0000256" key="6">
    <source>
        <dbReference type="SAM" id="Phobius"/>
    </source>
</evidence>
<feature type="domain" description="EamA" evidence="7">
    <location>
        <begin position="7"/>
        <end position="137"/>
    </location>
</feature>
<evidence type="ECO:0000313" key="8">
    <source>
        <dbReference type="EMBL" id="RLQ96325.1"/>
    </source>
</evidence>